<dbReference type="HAMAP" id="MF_00316">
    <property type="entry name" value="MobA"/>
    <property type="match status" value="1"/>
</dbReference>
<accession>A0A1G7BVT7</accession>
<keyword evidence="6 8" id="KW-0342">GTP-binding</keyword>
<gene>
    <name evidence="8" type="primary">mobA</name>
    <name evidence="10" type="ORF">SAMN05421720_105180</name>
</gene>
<dbReference type="InterPro" id="IPR029044">
    <property type="entry name" value="Nucleotide-diphossugar_trans"/>
</dbReference>
<dbReference type="SUPFAM" id="SSF53448">
    <property type="entry name" value="Nucleotide-diphospho-sugar transferases"/>
    <property type="match status" value="1"/>
</dbReference>
<feature type="binding site" evidence="8">
    <location>
        <position position="72"/>
    </location>
    <ligand>
        <name>GTP</name>
        <dbReference type="ChEBI" id="CHEBI:37565"/>
    </ligand>
</feature>
<evidence type="ECO:0000256" key="6">
    <source>
        <dbReference type="ARBA" id="ARBA00023134"/>
    </source>
</evidence>
<dbReference type="GO" id="GO:0005525">
    <property type="term" value="F:GTP binding"/>
    <property type="evidence" value="ECO:0007669"/>
    <property type="project" value="UniProtKB-UniRule"/>
</dbReference>
<dbReference type="OrthoDB" id="9788394at2"/>
<organism evidence="10 11">
    <name type="scientific">Rhodospira trueperi</name>
    <dbReference type="NCBI Taxonomy" id="69960"/>
    <lineage>
        <taxon>Bacteria</taxon>
        <taxon>Pseudomonadati</taxon>
        <taxon>Pseudomonadota</taxon>
        <taxon>Alphaproteobacteria</taxon>
        <taxon>Rhodospirillales</taxon>
        <taxon>Rhodospirillaceae</taxon>
        <taxon>Rhodospira</taxon>
    </lineage>
</organism>
<feature type="binding site" evidence="8">
    <location>
        <begin position="12"/>
        <end position="14"/>
    </location>
    <ligand>
        <name>GTP</name>
        <dbReference type="ChEBI" id="CHEBI:37565"/>
    </ligand>
</feature>
<dbReference type="AlphaFoldDB" id="A0A1G7BVT7"/>
<dbReference type="NCBIfam" id="TIGR02665">
    <property type="entry name" value="molyb_mobA"/>
    <property type="match status" value="1"/>
</dbReference>
<evidence type="ECO:0000313" key="10">
    <source>
        <dbReference type="EMBL" id="SDE30680.1"/>
    </source>
</evidence>
<keyword evidence="1 8" id="KW-0963">Cytoplasm</keyword>
<keyword evidence="5 8" id="KW-0460">Magnesium</keyword>
<dbReference type="GO" id="GO:0005737">
    <property type="term" value="C:cytoplasm"/>
    <property type="evidence" value="ECO:0007669"/>
    <property type="project" value="UniProtKB-SubCell"/>
</dbReference>
<evidence type="ECO:0000256" key="2">
    <source>
        <dbReference type="ARBA" id="ARBA00022679"/>
    </source>
</evidence>
<comment type="domain">
    <text evidence="8">The N-terminal domain determines nucleotide recognition and specific binding, while the C-terminal domain determines the specific binding to the target protein.</text>
</comment>
<dbReference type="Proteomes" id="UP000199412">
    <property type="component" value="Unassembled WGS sequence"/>
</dbReference>
<evidence type="ECO:0000256" key="7">
    <source>
        <dbReference type="ARBA" id="ARBA00023150"/>
    </source>
</evidence>
<dbReference type="PANTHER" id="PTHR19136">
    <property type="entry name" value="MOLYBDENUM COFACTOR GUANYLYLTRANSFERASE"/>
    <property type="match status" value="1"/>
</dbReference>
<reference evidence="10 11" key="1">
    <citation type="submission" date="2016-10" db="EMBL/GenBank/DDBJ databases">
        <authorList>
            <person name="de Groot N.N."/>
        </authorList>
    </citation>
    <scope>NUCLEOTIDE SEQUENCE [LARGE SCALE GENOMIC DNA]</scope>
    <source>
        <strain evidence="10 11">ATCC 700224</strain>
    </source>
</reference>
<evidence type="ECO:0000313" key="11">
    <source>
        <dbReference type="Proteomes" id="UP000199412"/>
    </source>
</evidence>
<evidence type="ECO:0000259" key="9">
    <source>
        <dbReference type="Pfam" id="PF12804"/>
    </source>
</evidence>
<feature type="binding site" evidence="8">
    <location>
        <position position="25"/>
    </location>
    <ligand>
        <name>GTP</name>
        <dbReference type="ChEBI" id="CHEBI:37565"/>
    </ligand>
</feature>
<evidence type="ECO:0000256" key="5">
    <source>
        <dbReference type="ARBA" id="ARBA00022842"/>
    </source>
</evidence>
<dbReference type="CDD" id="cd02503">
    <property type="entry name" value="MobA"/>
    <property type="match status" value="1"/>
</dbReference>
<keyword evidence="2 8" id="KW-0808">Transferase</keyword>
<dbReference type="EC" id="2.7.7.77" evidence="8"/>
<sequence>MTVPQRVALGILAGGAARRMGGADKPLLLLGDGRPVLAHLLDRLAPWPGPVLLNANGDPARFNGFGLPVVADPLFEADGGPAGPLAGLLAVLEWTAAAHPDVSWLVSVPGDAPFAPPDLLARLWQARVAEGADMAVATSGGRDHPVVGLWPVALAPALRVAMEHDSLRAARRWAARHRAAVVAWPTDPVDPFMNLNAPDDLARAHALTAPA</sequence>
<dbReference type="GO" id="GO:0061603">
    <property type="term" value="F:molybdenum cofactor guanylyltransferase activity"/>
    <property type="evidence" value="ECO:0007669"/>
    <property type="project" value="UniProtKB-EC"/>
</dbReference>
<protein>
    <recommendedName>
        <fullName evidence="8">Molybdenum cofactor guanylyltransferase</fullName>
        <shortName evidence="8">MoCo guanylyltransferase</shortName>
        <ecNumber evidence="8">2.7.7.77</ecNumber>
    </recommendedName>
    <alternativeName>
        <fullName evidence="8">GTP:molybdopterin guanylyltransferase</fullName>
    </alternativeName>
    <alternativeName>
        <fullName evidence="8">Mo-MPT guanylyltransferase</fullName>
    </alternativeName>
    <alternativeName>
        <fullName evidence="8">Molybdopterin guanylyltransferase</fullName>
    </alternativeName>
    <alternativeName>
        <fullName evidence="8">Molybdopterin-guanine dinucleotide synthase</fullName>
        <shortName evidence="8">MGD synthase</shortName>
    </alternativeName>
</protein>
<feature type="binding site" evidence="8">
    <location>
        <position position="54"/>
    </location>
    <ligand>
        <name>GTP</name>
        <dbReference type="ChEBI" id="CHEBI:37565"/>
    </ligand>
</feature>
<dbReference type="EMBL" id="FNAP01000005">
    <property type="protein sequence ID" value="SDE30680.1"/>
    <property type="molecule type" value="Genomic_DNA"/>
</dbReference>
<comment type="subcellular location">
    <subcellularLocation>
        <location evidence="8">Cytoplasm</location>
    </subcellularLocation>
</comment>
<comment type="function">
    <text evidence="8">Transfers a GMP moiety from GTP to Mo-molybdopterin (Mo-MPT) cofactor (Moco or molybdenum cofactor) to form Mo-molybdopterin guanine dinucleotide (Mo-MGD) cofactor.</text>
</comment>
<keyword evidence="7 8" id="KW-0501">Molybdenum cofactor biosynthesis</keyword>
<dbReference type="GO" id="GO:0046872">
    <property type="term" value="F:metal ion binding"/>
    <property type="evidence" value="ECO:0007669"/>
    <property type="project" value="UniProtKB-KW"/>
</dbReference>
<comment type="catalytic activity">
    <reaction evidence="8">
        <text>Mo-molybdopterin + GTP + H(+) = Mo-molybdopterin guanine dinucleotide + diphosphate</text>
        <dbReference type="Rhea" id="RHEA:34243"/>
        <dbReference type="ChEBI" id="CHEBI:15378"/>
        <dbReference type="ChEBI" id="CHEBI:33019"/>
        <dbReference type="ChEBI" id="CHEBI:37565"/>
        <dbReference type="ChEBI" id="CHEBI:71302"/>
        <dbReference type="ChEBI" id="CHEBI:71310"/>
        <dbReference type="EC" id="2.7.7.77"/>
    </reaction>
</comment>
<dbReference type="STRING" id="69960.SAMN05421720_105180"/>
<dbReference type="InterPro" id="IPR013482">
    <property type="entry name" value="Molybde_CF_guanTrfase"/>
</dbReference>
<comment type="subunit">
    <text evidence="8">Monomer.</text>
</comment>
<evidence type="ECO:0000256" key="3">
    <source>
        <dbReference type="ARBA" id="ARBA00022723"/>
    </source>
</evidence>
<keyword evidence="3 8" id="KW-0479">Metal-binding</keyword>
<name>A0A1G7BVT7_9PROT</name>
<comment type="similarity">
    <text evidence="8">Belongs to the MobA family.</text>
</comment>
<proteinExistence type="inferred from homology"/>
<dbReference type="InterPro" id="IPR025877">
    <property type="entry name" value="MobA-like_NTP_Trfase"/>
</dbReference>
<evidence type="ECO:0000256" key="4">
    <source>
        <dbReference type="ARBA" id="ARBA00022741"/>
    </source>
</evidence>
<keyword evidence="4 8" id="KW-0547">Nucleotide-binding</keyword>
<feature type="binding site" evidence="8">
    <location>
        <position position="111"/>
    </location>
    <ligand>
        <name>GTP</name>
        <dbReference type="ChEBI" id="CHEBI:37565"/>
    </ligand>
</feature>
<dbReference type="GO" id="GO:1902758">
    <property type="term" value="P:bis(molybdopterin guanine dinucleotide)molybdenum biosynthetic process"/>
    <property type="evidence" value="ECO:0007669"/>
    <property type="project" value="TreeGrafter"/>
</dbReference>
<evidence type="ECO:0000256" key="8">
    <source>
        <dbReference type="HAMAP-Rule" id="MF_00316"/>
    </source>
</evidence>
<evidence type="ECO:0000256" key="1">
    <source>
        <dbReference type="ARBA" id="ARBA00022490"/>
    </source>
</evidence>
<feature type="binding site" evidence="8">
    <location>
        <position position="111"/>
    </location>
    <ligand>
        <name>Mg(2+)</name>
        <dbReference type="ChEBI" id="CHEBI:18420"/>
    </ligand>
</feature>
<comment type="cofactor">
    <cofactor evidence="8">
        <name>Mg(2+)</name>
        <dbReference type="ChEBI" id="CHEBI:18420"/>
    </cofactor>
</comment>
<dbReference type="RefSeq" id="WP_092785250.1">
    <property type="nucleotide sequence ID" value="NZ_FNAP01000005.1"/>
</dbReference>
<dbReference type="Pfam" id="PF12804">
    <property type="entry name" value="NTP_transf_3"/>
    <property type="match status" value="1"/>
</dbReference>
<keyword evidence="11" id="KW-1185">Reference proteome</keyword>
<dbReference type="PANTHER" id="PTHR19136:SF81">
    <property type="entry name" value="MOLYBDENUM COFACTOR GUANYLYLTRANSFERASE"/>
    <property type="match status" value="1"/>
</dbReference>
<feature type="domain" description="MobA-like NTP transferase" evidence="9">
    <location>
        <begin position="11"/>
        <end position="177"/>
    </location>
</feature>
<dbReference type="Gene3D" id="3.90.550.10">
    <property type="entry name" value="Spore Coat Polysaccharide Biosynthesis Protein SpsA, Chain A"/>
    <property type="match status" value="1"/>
</dbReference>